<gene>
    <name evidence="2" type="ORF">BCR33DRAFT_505949</name>
</gene>
<comment type="caution">
    <text evidence="2">The sequence shown here is derived from an EMBL/GenBank/DDBJ whole genome shotgun (WGS) entry which is preliminary data.</text>
</comment>
<evidence type="ECO:0000256" key="1">
    <source>
        <dbReference type="SAM" id="MobiDB-lite"/>
    </source>
</evidence>
<name>A0A1Y2BKF6_9FUNG</name>
<evidence type="ECO:0000313" key="2">
    <source>
        <dbReference type="EMBL" id="ORY35253.1"/>
    </source>
</evidence>
<keyword evidence="3" id="KW-1185">Reference proteome</keyword>
<accession>A0A1Y2BKF6</accession>
<protein>
    <submittedName>
        <fullName evidence="2">Uncharacterized protein</fullName>
    </submittedName>
</protein>
<sequence>MTSRASIRKPVTYDASQPSNAYEEVAPSTRFRSLTDLSFASMPTQAFTPTVFGFASKESSQTPQEQLERVRRLTVDDAEMVLHAAQIQATYTNNEEPRRSRFGGRFGRFSFKFRKEHKQEAKTPLEHFKNAASKLFSKLSFIKPSSGATVVQLDIPPVPKPLAVPLQRSYSVTNGFQTPRRLSRQPSVSSFNSVATAPEFMYMANTRDVPENLFLNDPHPL</sequence>
<organism evidence="2 3">
    <name type="scientific">Rhizoclosmatium globosum</name>
    <dbReference type="NCBI Taxonomy" id="329046"/>
    <lineage>
        <taxon>Eukaryota</taxon>
        <taxon>Fungi</taxon>
        <taxon>Fungi incertae sedis</taxon>
        <taxon>Chytridiomycota</taxon>
        <taxon>Chytridiomycota incertae sedis</taxon>
        <taxon>Chytridiomycetes</taxon>
        <taxon>Chytridiales</taxon>
        <taxon>Chytriomycetaceae</taxon>
        <taxon>Rhizoclosmatium</taxon>
    </lineage>
</organism>
<dbReference type="AlphaFoldDB" id="A0A1Y2BKF6"/>
<feature type="region of interest" description="Disordered" evidence="1">
    <location>
        <begin position="1"/>
        <end position="27"/>
    </location>
</feature>
<dbReference type="OrthoDB" id="2158427at2759"/>
<proteinExistence type="predicted"/>
<reference evidence="2 3" key="1">
    <citation type="submission" date="2016-07" db="EMBL/GenBank/DDBJ databases">
        <title>Pervasive Adenine N6-methylation of Active Genes in Fungi.</title>
        <authorList>
            <consortium name="DOE Joint Genome Institute"/>
            <person name="Mondo S.J."/>
            <person name="Dannebaum R.O."/>
            <person name="Kuo R.C."/>
            <person name="Labutti K."/>
            <person name="Haridas S."/>
            <person name="Kuo A."/>
            <person name="Salamov A."/>
            <person name="Ahrendt S.R."/>
            <person name="Lipzen A."/>
            <person name="Sullivan W."/>
            <person name="Andreopoulos W.B."/>
            <person name="Clum A."/>
            <person name="Lindquist E."/>
            <person name="Daum C."/>
            <person name="Ramamoorthy G.K."/>
            <person name="Gryganskyi A."/>
            <person name="Culley D."/>
            <person name="Magnuson J.K."/>
            <person name="James T.Y."/>
            <person name="O'Malley M.A."/>
            <person name="Stajich J.E."/>
            <person name="Spatafora J.W."/>
            <person name="Visel A."/>
            <person name="Grigoriev I.V."/>
        </authorList>
    </citation>
    <scope>NUCLEOTIDE SEQUENCE [LARGE SCALE GENOMIC DNA]</scope>
    <source>
        <strain evidence="2 3">JEL800</strain>
    </source>
</reference>
<dbReference type="Proteomes" id="UP000193642">
    <property type="component" value="Unassembled WGS sequence"/>
</dbReference>
<dbReference type="EMBL" id="MCGO01000060">
    <property type="protein sequence ID" value="ORY35253.1"/>
    <property type="molecule type" value="Genomic_DNA"/>
</dbReference>
<evidence type="ECO:0000313" key="3">
    <source>
        <dbReference type="Proteomes" id="UP000193642"/>
    </source>
</evidence>